<reference evidence="3 4" key="2">
    <citation type="submission" date="2019-09" db="EMBL/GenBank/DDBJ databases">
        <authorList>
            <person name="Jin C."/>
        </authorList>
    </citation>
    <scope>NUCLEOTIDE SEQUENCE [LARGE SCALE GENOMIC DNA]</scope>
    <source>
        <strain evidence="3 4">BN130099</strain>
    </source>
</reference>
<gene>
    <name evidence="3" type="ORF">F0U44_07805</name>
</gene>
<dbReference type="EMBL" id="VUJV01000002">
    <property type="protein sequence ID" value="KAA1420309.1"/>
    <property type="molecule type" value="Genomic_DNA"/>
</dbReference>
<evidence type="ECO:0000313" key="3">
    <source>
        <dbReference type="EMBL" id="KAA1420309.1"/>
    </source>
</evidence>
<comment type="caution">
    <text evidence="3">The sequence shown here is derived from an EMBL/GenBank/DDBJ whole genome shotgun (WGS) entry which is preliminary data.</text>
</comment>
<accession>A0A5B1LL61</accession>
<evidence type="ECO:0000313" key="4">
    <source>
        <dbReference type="Proteomes" id="UP000325003"/>
    </source>
</evidence>
<dbReference type="AlphaFoldDB" id="A0A5B1LL61"/>
<keyword evidence="4" id="KW-1185">Reference proteome</keyword>
<keyword evidence="2" id="KW-0472">Membrane</keyword>
<reference evidence="3 4" key="1">
    <citation type="submission" date="2019-09" db="EMBL/GenBank/DDBJ databases">
        <title>Nocardioides panacisoli sp. nov., isolated from the soil of a ginseng field.</title>
        <authorList>
            <person name="Cho C."/>
        </authorList>
    </citation>
    <scope>NUCLEOTIDE SEQUENCE [LARGE SCALE GENOMIC DNA]</scope>
    <source>
        <strain evidence="3 4">BN130099</strain>
    </source>
</reference>
<dbReference type="Proteomes" id="UP000325003">
    <property type="component" value="Unassembled WGS sequence"/>
</dbReference>
<protein>
    <recommendedName>
        <fullName evidence="5">DUF1049 domain-containing protein</fullName>
    </recommendedName>
</protein>
<dbReference type="RefSeq" id="WP_149727734.1">
    <property type="nucleotide sequence ID" value="NZ_VUJV01000002.1"/>
</dbReference>
<feature type="compositionally biased region" description="Basic and acidic residues" evidence="1">
    <location>
        <begin position="79"/>
        <end position="98"/>
    </location>
</feature>
<feature type="transmembrane region" description="Helical" evidence="2">
    <location>
        <begin position="46"/>
        <end position="68"/>
    </location>
</feature>
<evidence type="ECO:0008006" key="5">
    <source>
        <dbReference type="Google" id="ProtNLM"/>
    </source>
</evidence>
<sequence>MVILGLVLVGAGAVLVLLGLFTSDISFEDGKGTVEIANIDLSPAGVFLAGVIAAALIFVGLWAIKLGAKHGWKRRKEQKKYEELSEKLGHAEAERRRDDDEDNDEH</sequence>
<keyword evidence="2" id="KW-1133">Transmembrane helix</keyword>
<proteinExistence type="predicted"/>
<keyword evidence="2" id="KW-0812">Transmembrane</keyword>
<organism evidence="3 4">
    <name type="scientific">Nocardioides humilatus</name>
    <dbReference type="NCBI Taxonomy" id="2607660"/>
    <lineage>
        <taxon>Bacteria</taxon>
        <taxon>Bacillati</taxon>
        <taxon>Actinomycetota</taxon>
        <taxon>Actinomycetes</taxon>
        <taxon>Propionibacteriales</taxon>
        <taxon>Nocardioidaceae</taxon>
        <taxon>Nocardioides</taxon>
    </lineage>
</organism>
<evidence type="ECO:0000256" key="1">
    <source>
        <dbReference type="SAM" id="MobiDB-lite"/>
    </source>
</evidence>
<evidence type="ECO:0000256" key="2">
    <source>
        <dbReference type="SAM" id="Phobius"/>
    </source>
</evidence>
<name>A0A5B1LL61_9ACTN</name>
<feature type="region of interest" description="Disordered" evidence="1">
    <location>
        <begin position="70"/>
        <end position="106"/>
    </location>
</feature>